<name>A0ACB7GL83_MANES</name>
<comment type="caution">
    <text evidence="1">The sequence shown here is derived from an EMBL/GenBank/DDBJ whole genome shotgun (WGS) entry which is preliminary data.</text>
</comment>
<gene>
    <name evidence="1" type="ORF">MANES_13G087301v8</name>
</gene>
<dbReference type="EMBL" id="CM004399">
    <property type="protein sequence ID" value="KAG8640701.1"/>
    <property type="molecule type" value="Genomic_DNA"/>
</dbReference>
<proteinExistence type="predicted"/>
<sequence length="111" mass="12649">MDRCIPSLTQRNGPQQHSRTSSSVWTSPTRGSIRTKLSSHGQLITSPLRTRGPTRRSFPHMDSQFDGPFPHFMNSCTGTRALHKFMHIHPAWARFVLAHGLHYPFTRTKPS</sequence>
<evidence type="ECO:0000313" key="1">
    <source>
        <dbReference type="EMBL" id="KAG8640701.1"/>
    </source>
</evidence>
<keyword evidence="2" id="KW-1185">Reference proteome</keyword>
<reference evidence="2" key="1">
    <citation type="journal article" date="2016" name="Nat. Biotechnol.">
        <title>Sequencing wild and cultivated cassava and related species reveals extensive interspecific hybridization and genetic diversity.</title>
        <authorList>
            <person name="Bredeson J.V."/>
            <person name="Lyons J.B."/>
            <person name="Prochnik S.E."/>
            <person name="Wu G.A."/>
            <person name="Ha C.M."/>
            <person name="Edsinger-Gonzales E."/>
            <person name="Grimwood J."/>
            <person name="Schmutz J."/>
            <person name="Rabbi I.Y."/>
            <person name="Egesi C."/>
            <person name="Nauluvula P."/>
            <person name="Lebot V."/>
            <person name="Ndunguru J."/>
            <person name="Mkamilo G."/>
            <person name="Bart R.S."/>
            <person name="Setter T.L."/>
            <person name="Gleadow R.M."/>
            <person name="Kulakow P."/>
            <person name="Ferguson M.E."/>
            <person name="Rounsley S."/>
            <person name="Rokhsar D.S."/>
        </authorList>
    </citation>
    <scope>NUCLEOTIDE SEQUENCE [LARGE SCALE GENOMIC DNA]</scope>
    <source>
        <strain evidence="2">cv. AM560-2</strain>
    </source>
</reference>
<organism evidence="1 2">
    <name type="scientific">Manihot esculenta</name>
    <name type="common">Cassava</name>
    <name type="synonym">Jatropha manihot</name>
    <dbReference type="NCBI Taxonomy" id="3983"/>
    <lineage>
        <taxon>Eukaryota</taxon>
        <taxon>Viridiplantae</taxon>
        <taxon>Streptophyta</taxon>
        <taxon>Embryophyta</taxon>
        <taxon>Tracheophyta</taxon>
        <taxon>Spermatophyta</taxon>
        <taxon>Magnoliopsida</taxon>
        <taxon>eudicotyledons</taxon>
        <taxon>Gunneridae</taxon>
        <taxon>Pentapetalae</taxon>
        <taxon>rosids</taxon>
        <taxon>fabids</taxon>
        <taxon>Malpighiales</taxon>
        <taxon>Euphorbiaceae</taxon>
        <taxon>Crotonoideae</taxon>
        <taxon>Manihoteae</taxon>
        <taxon>Manihot</taxon>
    </lineage>
</organism>
<accession>A0ACB7GL83</accession>
<dbReference type="Proteomes" id="UP000091857">
    <property type="component" value="Chromosome 13"/>
</dbReference>
<protein>
    <submittedName>
        <fullName evidence="1">Uncharacterized protein</fullName>
    </submittedName>
</protein>
<evidence type="ECO:0000313" key="2">
    <source>
        <dbReference type="Proteomes" id="UP000091857"/>
    </source>
</evidence>